<keyword evidence="2" id="KW-0723">Serine/threonine-protein kinase</keyword>
<evidence type="ECO:0000313" key="10">
    <source>
        <dbReference type="Proteomes" id="UP000712281"/>
    </source>
</evidence>
<dbReference type="InterPro" id="IPR017441">
    <property type="entry name" value="Protein_kinase_ATP_BS"/>
</dbReference>
<dbReference type="Proteomes" id="UP000712281">
    <property type="component" value="Unassembled WGS sequence"/>
</dbReference>
<evidence type="ECO:0000256" key="2">
    <source>
        <dbReference type="ARBA" id="ARBA00022527"/>
    </source>
</evidence>
<dbReference type="InterPro" id="IPR000719">
    <property type="entry name" value="Prot_kinase_dom"/>
</dbReference>
<feature type="binding site" evidence="5">
    <location>
        <position position="136"/>
    </location>
    <ligand>
        <name>ATP</name>
        <dbReference type="ChEBI" id="CHEBI:30616"/>
    </ligand>
</feature>
<dbReference type="PROSITE" id="PS50011">
    <property type="entry name" value="PROTEIN_KINASE_DOM"/>
    <property type="match status" value="1"/>
</dbReference>
<feature type="domain" description="Protein kinase" evidence="8">
    <location>
        <begin position="108"/>
        <end position="271"/>
    </location>
</feature>
<name>A0A8S9H0M7_BRACR</name>
<evidence type="ECO:0000256" key="1">
    <source>
        <dbReference type="ARBA" id="ARBA00004193"/>
    </source>
</evidence>
<dbReference type="FunFam" id="3.30.200.20:FF:000376">
    <property type="entry name" value="Serine/threonine-protein kinase PBS1"/>
    <property type="match status" value="1"/>
</dbReference>
<feature type="signal peptide" evidence="7">
    <location>
        <begin position="1"/>
        <end position="29"/>
    </location>
</feature>
<dbReference type="InterPro" id="IPR001245">
    <property type="entry name" value="Ser-Thr/Tyr_kinase_cat_dom"/>
</dbReference>
<reference evidence="9" key="1">
    <citation type="submission" date="2019-12" db="EMBL/GenBank/DDBJ databases">
        <title>Genome sequencing and annotation of Brassica cretica.</title>
        <authorList>
            <person name="Studholme D.J."/>
            <person name="Sarris P.F."/>
        </authorList>
    </citation>
    <scope>NUCLEOTIDE SEQUENCE</scope>
    <source>
        <strain evidence="9">PFS-001/15</strain>
        <tissue evidence="9">Leaf</tissue>
    </source>
</reference>
<feature type="chain" id="PRO_5035842092" description="Protein kinase domain-containing protein" evidence="7">
    <location>
        <begin position="30"/>
        <end position="271"/>
    </location>
</feature>
<keyword evidence="4" id="KW-0449">Lipoprotein</keyword>
<dbReference type="GO" id="GO:0004674">
    <property type="term" value="F:protein serine/threonine kinase activity"/>
    <property type="evidence" value="ECO:0007669"/>
    <property type="project" value="UniProtKB-KW"/>
</dbReference>
<evidence type="ECO:0000256" key="5">
    <source>
        <dbReference type="PROSITE-ProRule" id="PRU10141"/>
    </source>
</evidence>
<dbReference type="PROSITE" id="PS00107">
    <property type="entry name" value="PROTEIN_KINASE_ATP"/>
    <property type="match status" value="1"/>
</dbReference>
<dbReference type="Gene3D" id="3.30.200.20">
    <property type="entry name" value="Phosphorylase Kinase, domain 1"/>
    <property type="match status" value="1"/>
</dbReference>
<evidence type="ECO:0000259" key="8">
    <source>
        <dbReference type="PROSITE" id="PS50011"/>
    </source>
</evidence>
<feature type="region of interest" description="Disordered" evidence="6">
    <location>
        <begin position="235"/>
        <end position="255"/>
    </location>
</feature>
<accession>A0A8S9H0M7</accession>
<evidence type="ECO:0000313" key="9">
    <source>
        <dbReference type="EMBL" id="KAF2549787.1"/>
    </source>
</evidence>
<evidence type="ECO:0000256" key="3">
    <source>
        <dbReference type="ARBA" id="ARBA00023136"/>
    </source>
</evidence>
<gene>
    <name evidence="9" type="ORF">F2Q68_00035067</name>
</gene>
<dbReference type="SUPFAM" id="SSF56112">
    <property type="entry name" value="Protein kinase-like (PK-like)"/>
    <property type="match status" value="1"/>
</dbReference>
<dbReference type="GO" id="GO:0005524">
    <property type="term" value="F:ATP binding"/>
    <property type="evidence" value="ECO:0007669"/>
    <property type="project" value="UniProtKB-UniRule"/>
</dbReference>
<dbReference type="AlphaFoldDB" id="A0A8S9H0M7"/>
<feature type="compositionally biased region" description="Basic and acidic residues" evidence="6">
    <location>
        <begin position="53"/>
        <end position="78"/>
    </location>
</feature>
<feature type="region of interest" description="Disordered" evidence="6">
    <location>
        <begin position="53"/>
        <end position="79"/>
    </location>
</feature>
<dbReference type="EMBL" id="QGKW02001988">
    <property type="protein sequence ID" value="KAF2549787.1"/>
    <property type="molecule type" value="Genomic_DNA"/>
</dbReference>
<dbReference type="InterPro" id="IPR011009">
    <property type="entry name" value="Kinase-like_dom_sf"/>
</dbReference>
<dbReference type="Pfam" id="PF07714">
    <property type="entry name" value="PK_Tyr_Ser-Thr"/>
    <property type="match status" value="1"/>
</dbReference>
<comment type="subcellular location">
    <subcellularLocation>
        <location evidence="1">Cell membrane</location>
        <topology evidence="1">Lipid-anchor</topology>
    </subcellularLocation>
</comment>
<evidence type="ECO:0000256" key="4">
    <source>
        <dbReference type="ARBA" id="ARBA00023288"/>
    </source>
</evidence>
<keyword evidence="5" id="KW-0547">Nucleotide-binding</keyword>
<keyword evidence="3" id="KW-0472">Membrane</keyword>
<dbReference type="PANTHER" id="PTHR47985">
    <property type="entry name" value="OS07G0668900 PROTEIN"/>
    <property type="match status" value="1"/>
</dbReference>
<keyword evidence="5" id="KW-0067">ATP-binding</keyword>
<keyword evidence="2" id="KW-0418">Kinase</keyword>
<keyword evidence="7" id="KW-0732">Signal</keyword>
<dbReference type="GO" id="GO:0005886">
    <property type="term" value="C:plasma membrane"/>
    <property type="evidence" value="ECO:0007669"/>
    <property type="project" value="UniProtKB-SubCell"/>
</dbReference>
<dbReference type="PANTHER" id="PTHR47985:SF24">
    <property type="entry name" value="PROTEIN KINASE SUPERFAMILY PROTEIN"/>
    <property type="match status" value="1"/>
</dbReference>
<proteinExistence type="predicted"/>
<protein>
    <recommendedName>
        <fullName evidence="8">Protein kinase domain-containing protein</fullName>
    </recommendedName>
</protein>
<comment type="caution">
    <text evidence="9">The sequence shown here is derived from an EMBL/GenBank/DDBJ whole genome shotgun (WGS) entry which is preliminary data.</text>
</comment>
<organism evidence="9 10">
    <name type="scientific">Brassica cretica</name>
    <name type="common">Mustard</name>
    <dbReference type="NCBI Taxonomy" id="69181"/>
    <lineage>
        <taxon>Eukaryota</taxon>
        <taxon>Viridiplantae</taxon>
        <taxon>Streptophyta</taxon>
        <taxon>Embryophyta</taxon>
        <taxon>Tracheophyta</taxon>
        <taxon>Spermatophyta</taxon>
        <taxon>Magnoliopsida</taxon>
        <taxon>eudicotyledons</taxon>
        <taxon>Gunneridae</taxon>
        <taxon>Pentapetalae</taxon>
        <taxon>rosids</taxon>
        <taxon>malvids</taxon>
        <taxon>Brassicales</taxon>
        <taxon>Brassicaceae</taxon>
        <taxon>Brassiceae</taxon>
        <taxon>Brassica</taxon>
    </lineage>
</organism>
<sequence>MMILLPQIRVETWLFLLPLLILLLDQSPAEEGKQAAASGYYGGFFEAQGTWNARKDERRSRTNREESRNKGGEPRDESNESGLIYNLHLVSLMHVFTFKQLHSATGGFSKSNVVGHGGFGLVYRGLLNNGRKVAIKFIDNAGNQGEEEFKMEVELLSRLRSPYLLSLLGYCSDNSHKLLVYEYMPNGCLQQHLFQRPPGPIPWSMLGLEVYTGAIDNFGFEDYLNDDADYKFMTHGGQTSGEVGQRTVESSPTPRRFSVSYPWPLRRHDTN</sequence>
<keyword evidence="2" id="KW-0808">Transferase</keyword>
<evidence type="ECO:0000256" key="6">
    <source>
        <dbReference type="SAM" id="MobiDB-lite"/>
    </source>
</evidence>
<feature type="compositionally biased region" description="Polar residues" evidence="6">
    <location>
        <begin position="236"/>
        <end position="253"/>
    </location>
</feature>
<evidence type="ECO:0000256" key="7">
    <source>
        <dbReference type="SAM" id="SignalP"/>
    </source>
</evidence>